<dbReference type="STRING" id="33097.A0A150G136"/>
<feature type="compositionally biased region" description="Gly residues" evidence="3">
    <location>
        <begin position="298"/>
        <end position="322"/>
    </location>
</feature>
<dbReference type="InterPro" id="IPR036152">
    <property type="entry name" value="Asp/glu_Ase-like_sf"/>
</dbReference>
<organism evidence="5 6">
    <name type="scientific">Gonium pectorale</name>
    <name type="common">Green alga</name>
    <dbReference type="NCBI Taxonomy" id="33097"/>
    <lineage>
        <taxon>Eukaryota</taxon>
        <taxon>Viridiplantae</taxon>
        <taxon>Chlorophyta</taxon>
        <taxon>core chlorophytes</taxon>
        <taxon>Chlorophyceae</taxon>
        <taxon>CS clade</taxon>
        <taxon>Chlamydomonadales</taxon>
        <taxon>Volvocaceae</taxon>
        <taxon>Gonium</taxon>
    </lineage>
</organism>
<accession>A0A150G136</accession>
<dbReference type="Pfam" id="PF13855">
    <property type="entry name" value="LRR_8"/>
    <property type="match status" value="1"/>
</dbReference>
<comment type="subcellular location">
    <subcellularLocation>
        <location evidence="1">Cytoplasm</location>
        <location evidence="1">Cytoskeleton</location>
        <location evidence="1">Cilium axoneme</location>
    </subcellularLocation>
</comment>
<dbReference type="SMART" id="SM00870">
    <property type="entry name" value="Asparaginase"/>
    <property type="match status" value="1"/>
</dbReference>
<dbReference type="InterPro" id="IPR027474">
    <property type="entry name" value="L-asparaginase_N"/>
</dbReference>
<dbReference type="Gene3D" id="3.80.10.10">
    <property type="entry name" value="Ribonuclease Inhibitor"/>
    <property type="match status" value="1"/>
</dbReference>
<dbReference type="GO" id="GO:0005930">
    <property type="term" value="C:axoneme"/>
    <property type="evidence" value="ECO:0007669"/>
    <property type="project" value="UniProtKB-SubCell"/>
</dbReference>
<sequence>MPASWQDTLDEFAFCLDLLLGPLLVARAASLVVTGAMKPHDVEGYDGRANLQQAVQVAVSRHAAGYGVLVALNDSVHMARYVTKADSQLMGAFRSHPGPVGQVREGRVRFYCGPPPDVAEAPLADERFAALEAGTVGRWSRVGIWVTGVDAFVPEGLLRGVCGLVLAAPGTGSLPAALIEALAPWTSTLPIAIVSRCGVGNNYDDCYYRGSRDKYERRGFLLAGFEHCTPMQARHLLVLRLAAGAYPQYATAVAVADVAAKGGGRGEGGAGRRGTKKYIAEQRLLGPGHDVPIVWHHGPGGRGGGGSRNSGGAGSGRGGRGSGSAVLRGNADSGGDAPEEGLLPSLTSLSAYECLPREHALIAASGCTQLRALGLSMDSMWDIDPGTPLRESWLNRLAHMTHLRALELTDASLAAMTALLPALTGLTNLRLKSTKAHVLGASLFTGLAGLQMLQVAPNSLSVVALDKLTALTYLALDKFCSLPHHAPTERYDGSLVLCSSEQHVEALGGLTPPQCTGEHPGGRLLPAVHDALVSAMGLLARRGPGDGGGSSRANDGGSDRSSGLKVVIRYDKCDRVVDDGNLLLRRPEPAATASAADGGAHGDAGEGAAAVERPRSHTAWLAALARVGPTELILNRVKLKKVDLRCIVETMPGLTVGLGRDVALTLWGGGPCYPVRSLRLLAGLTRLERLKLDVWSLLRAAYAKEEGAPPEQQRRQQQQQLREREEVVVKALKRLCCAASAASASAASAASGAPCRLQAVLRYAPEPGGDEYDDTTERTESEDEAWASNADDTGNIDREMDSDWDVDGDEVSDAAGGGGGGGSTSHDIQQWLRPWSAWPRVVLLSRRRVAAVGLDPRMLPHQMPVFQV</sequence>
<dbReference type="InterPro" id="IPR032675">
    <property type="entry name" value="LRR_dom_sf"/>
</dbReference>
<dbReference type="GO" id="GO:0004067">
    <property type="term" value="F:asparaginase activity"/>
    <property type="evidence" value="ECO:0007669"/>
    <property type="project" value="UniProtKB-UniRule"/>
</dbReference>
<feature type="domain" description="L-asparaginase N-terminal" evidence="4">
    <location>
        <begin position="7"/>
        <end position="111"/>
    </location>
</feature>
<dbReference type="EMBL" id="LSYV01000088">
    <property type="protein sequence ID" value="KXZ43548.1"/>
    <property type="molecule type" value="Genomic_DNA"/>
</dbReference>
<name>A0A150G136_GONPE</name>
<dbReference type="Gene3D" id="3.40.50.40">
    <property type="match status" value="1"/>
</dbReference>
<comment type="caution">
    <text evidence="5">The sequence shown here is derived from an EMBL/GenBank/DDBJ whole genome shotgun (WGS) entry which is preliminary data.</text>
</comment>
<dbReference type="AlphaFoldDB" id="A0A150G136"/>
<dbReference type="PIRSF" id="PIRSF500176">
    <property type="entry name" value="L_ASNase"/>
    <property type="match status" value="1"/>
</dbReference>
<reference evidence="6" key="1">
    <citation type="journal article" date="2016" name="Nat. Commun.">
        <title>The Gonium pectorale genome demonstrates co-option of cell cycle regulation during the evolution of multicellularity.</title>
        <authorList>
            <person name="Hanschen E.R."/>
            <person name="Marriage T.N."/>
            <person name="Ferris P.J."/>
            <person name="Hamaji T."/>
            <person name="Toyoda A."/>
            <person name="Fujiyama A."/>
            <person name="Neme R."/>
            <person name="Noguchi H."/>
            <person name="Minakuchi Y."/>
            <person name="Suzuki M."/>
            <person name="Kawai-Toyooka H."/>
            <person name="Smith D.R."/>
            <person name="Sparks H."/>
            <person name="Anderson J."/>
            <person name="Bakaric R."/>
            <person name="Luria V."/>
            <person name="Karger A."/>
            <person name="Kirschner M.W."/>
            <person name="Durand P.M."/>
            <person name="Michod R.E."/>
            <person name="Nozaki H."/>
            <person name="Olson B.J."/>
        </authorList>
    </citation>
    <scope>NUCLEOTIDE SEQUENCE [LARGE SCALE GENOMIC DNA]</scope>
    <source>
        <strain evidence="6">NIES-2863</strain>
    </source>
</reference>
<gene>
    <name evidence="5" type="ORF">GPECTOR_87g410</name>
</gene>
<dbReference type="Pfam" id="PF00710">
    <property type="entry name" value="Asparaginase"/>
    <property type="match status" value="1"/>
</dbReference>
<dbReference type="Proteomes" id="UP000075714">
    <property type="component" value="Unassembled WGS sequence"/>
</dbReference>
<dbReference type="InterPro" id="IPR027473">
    <property type="entry name" value="L-asparaginase_C"/>
</dbReference>
<dbReference type="InterPro" id="IPR037152">
    <property type="entry name" value="L-asparaginase_N_sf"/>
</dbReference>
<evidence type="ECO:0000256" key="3">
    <source>
        <dbReference type="SAM" id="MobiDB-lite"/>
    </source>
</evidence>
<dbReference type="OrthoDB" id="542841at2759"/>
<dbReference type="InterPro" id="IPR006034">
    <property type="entry name" value="Asparaginase/glutaminase-like"/>
</dbReference>
<evidence type="ECO:0000256" key="1">
    <source>
        <dbReference type="ARBA" id="ARBA00004430"/>
    </source>
</evidence>
<dbReference type="GO" id="GO:0009066">
    <property type="term" value="P:aspartate family amino acid metabolic process"/>
    <property type="evidence" value="ECO:0007669"/>
    <property type="project" value="UniProtKB-ARBA"/>
</dbReference>
<dbReference type="Gene3D" id="3.40.50.1170">
    <property type="entry name" value="L-asparaginase, N-terminal domain"/>
    <property type="match status" value="1"/>
</dbReference>
<feature type="compositionally biased region" description="Acidic residues" evidence="3">
    <location>
        <begin position="802"/>
        <end position="812"/>
    </location>
</feature>
<evidence type="ECO:0000259" key="4">
    <source>
        <dbReference type="Pfam" id="PF00710"/>
    </source>
</evidence>
<evidence type="ECO:0000313" key="6">
    <source>
        <dbReference type="Proteomes" id="UP000075714"/>
    </source>
</evidence>
<feature type="region of interest" description="Disordered" evidence="3">
    <location>
        <begin position="766"/>
        <end position="827"/>
    </location>
</feature>
<evidence type="ECO:0000313" key="5">
    <source>
        <dbReference type="EMBL" id="KXZ43548.1"/>
    </source>
</evidence>
<protein>
    <recommendedName>
        <fullName evidence="2">asparaginase</fullName>
        <ecNumber evidence="2">3.5.1.1</ecNumber>
    </recommendedName>
</protein>
<dbReference type="SUPFAM" id="SSF53774">
    <property type="entry name" value="Glutaminase/Asparaginase"/>
    <property type="match status" value="1"/>
</dbReference>
<feature type="region of interest" description="Disordered" evidence="3">
    <location>
        <begin position="590"/>
        <end position="611"/>
    </location>
</feature>
<feature type="region of interest" description="Disordered" evidence="3">
    <location>
        <begin position="543"/>
        <end position="562"/>
    </location>
</feature>
<dbReference type="PIRSF" id="PIRSF001220">
    <property type="entry name" value="L-ASNase_gatD"/>
    <property type="match status" value="1"/>
</dbReference>
<dbReference type="EC" id="3.5.1.1" evidence="2"/>
<dbReference type="InterPro" id="IPR001611">
    <property type="entry name" value="Leu-rich_rpt"/>
</dbReference>
<feature type="region of interest" description="Disordered" evidence="3">
    <location>
        <begin position="295"/>
        <end position="342"/>
    </location>
</feature>
<dbReference type="PROSITE" id="PS51732">
    <property type="entry name" value="ASN_GLN_ASE_3"/>
    <property type="match status" value="1"/>
</dbReference>
<evidence type="ECO:0000256" key="2">
    <source>
        <dbReference type="ARBA" id="ARBA00012920"/>
    </source>
</evidence>
<keyword evidence="6" id="KW-1185">Reference proteome</keyword>
<dbReference type="SUPFAM" id="SSF52058">
    <property type="entry name" value="L domain-like"/>
    <property type="match status" value="1"/>
</dbReference>
<feature type="compositionally biased region" description="Acidic residues" evidence="3">
    <location>
        <begin position="768"/>
        <end position="785"/>
    </location>
</feature>
<proteinExistence type="predicted"/>